<feature type="domain" description="RRM" evidence="3">
    <location>
        <begin position="92"/>
        <end position="133"/>
    </location>
</feature>
<evidence type="ECO:0000256" key="2">
    <source>
        <dbReference type="SAM" id="MobiDB-lite"/>
    </source>
</evidence>
<organism evidence="4 5">
    <name type="scientific">Cucurbita argyrosperma subsp. sororia</name>
    <dbReference type="NCBI Taxonomy" id="37648"/>
    <lineage>
        <taxon>Eukaryota</taxon>
        <taxon>Viridiplantae</taxon>
        <taxon>Streptophyta</taxon>
        <taxon>Embryophyta</taxon>
        <taxon>Tracheophyta</taxon>
        <taxon>Spermatophyta</taxon>
        <taxon>Magnoliopsida</taxon>
        <taxon>eudicotyledons</taxon>
        <taxon>Gunneridae</taxon>
        <taxon>Pentapetalae</taxon>
        <taxon>rosids</taxon>
        <taxon>fabids</taxon>
        <taxon>Cucurbitales</taxon>
        <taxon>Cucurbitaceae</taxon>
        <taxon>Cucurbiteae</taxon>
        <taxon>Cucurbita</taxon>
    </lineage>
</organism>
<protein>
    <submittedName>
        <fullName evidence="4">Flowering time control protein FCA</fullName>
    </submittedName>
</protein>
<dbReference type="InterPro" id="IPR000504">
    <property type="entry name" value="RRM_dom"/>
</dbReference>
<dbReference type="PROSITE" id="PS50102">
    <property type="entry name" value="RRM"/>
    <property type="match status" value="1"/>
</dbReference>
<evidence type="ECO:0000256" key="1">
    <source>
        <dbReference type="PROSITE-ProRule" id="PRU00176"/>
    </source>
</evidence>
<dbReference type="Pfam" id="PF00076">
    <property type="entry name" value="RRM_1"/>
    <property type="match status" value="1"/>
</dbReference>
<evidence type="ECO:0000313" key="5">
    <source>
        <dbReference type="Proteomes" id="UP000685013"/>
    </source>
</evidence>
<dbReference type="Proteomes" id="UP000685013">
    <property type="component" value="Chromosome 17"/>
</dbReference>
<dbReference type="EMBL" id="JAGKQH010000017">
    <property type="protein sequence ID" value="KAG6575135.1"/>
    <property type="molecule type" value="Genomic_DNA"/>
</dbReference>
<dbReference type="GO" id="GO:0003723">
    <property type="term" value="F:RNA binding"/>
    <property type="evidence" value="ECO:0007669"/>
    <property type="project" value="UniProtKB-UniRule"/>
</dbReference>
<feature type="non-terminal residue" evidence="4">
    <location>
        <position position="1"/>
    </location>
</feature>
<proteinExistence type="predicted"/>
<keyword evidence="1" id="KW-0694">RNA-binding</keyword>
<feature type="compositionally biased region" description="Gly residues" evidence="2">
    <location>
        <begin position="43"/>
        <end position="59"/>
    </location>
</feature>
<evidence type="ECO:0000313" key="4">
    <source>
        <dbReference type="EMBL" id="KAG6575135.1"/>
    </source>
</evidence>
<sequence length="152" mass="16305">MNHQDSRWSSNNFRGGVSGGNRRPFDSPPRFSTPGAANFRPMGTGGGFRPIPGTGGGFGSSFQPPPVAGQKRGYPFAGRGSSPDHSDRSSFAKLFVGSVPRTVTEEDIRPLFEEHGNVIEVALIKDKRTGQQQVEHKRPCLVIVAGAAAMRI</sequence>
<keyword evidence="5" id="KW-1185">Reference proteome</keyword>
<accession>A0AAV6M553</accession>
<name>A0AAV6M553_9ROSI</name>
<comment type="caution">
    <text evidence="4">The sequence shown here is derived from an EMBL/GenBank/DDBJ whole genome shotgun (WGS) entry which is preliminary data.</text>
</comment>
<gene>
    <name evidence="4" type="primary">FCA</name>
    <name evidence="4" type="ORF">SDJN03_25774</name>
</gene>
<dbReference type="AlphaFoldDB" id="A0AAV6M553"/>
<feature type="region of interest" description="Disordered" evidence="2">
    <location>
        <begin position="1"/>
        <end position="89"/>
    </location>
</feature>
<reference evidence="4 5" key="1">
    <citation type="journal article" date="2021" name="Hortic Res">
        <title>The domestication of Cucurbita argyrosperma as revealed by the genome of its wild relative.</title>
        <authorList>
            <person name="Barrera-Redondo J."/>
            <person name="Sanchez-de la Vega G."/>
            <person name="Aguirre-Liguori J.A."/>
            <person name="Castellanos-Morales G."/>
            <person name="Gutierrez-Guerrero Y.T."/>
            <person name="Aguirre-Dugua X."/>
            <person name="Aguirre-Planter E."/>
            <person name="Tenaillon M.I."/>
            <person name="Lira-Saade R."/>
            <person name="Eguiarte L.E."/>
        </authorList>
    </citation>
    <scope>NUCLEOTIDE SEQUENCE [LARGE SCALE GENOMIC DNA]</scope>
    <source>
        <strain evidence="4">JBR-2021</strain>
    </source>
</reference>
<evidence type="ECO:0000259" key="3">
    <source>
        <dbReference type="PROSITE" id="PS50102"/>
    </source>
</evidence>